<evidence type="ECO:0000256" key="1">
    <source>
        <dbReference type="ARBA" id="ARBA00007430"/>
    </source>
</evidence>
<protein>
    <recommendedName>
        <fullName evidence="2">Polysaccharide biosynthesis protein CapD-like domain-containing protein</fullName>
    </recommendedName>
</protein>
<comment type="caution">
    <text evidence="3">The sequence shown here is derived from an EMBL/GenBank/DDBJ whole genome shotgun (WGS) entry which is preliminary data.</text>
</comment>
<dbReference type="Gene3D" id="3.40.50.720">
    <property type="entry name" value="NAD(P)-binding Rossmann-like Domain"/>
    <property type="match status" value="1"/>
</dbReference>
<comment type="similarity">
    <text evidence="1">Belongs to the polysaccharide synthase family.</text>
</comment>
<dbReference type="RefSeq" id="WP_104812180.1">
    <property type="nucleotide sequence ID" value="NZ_MQUB01000001.1"/>
</dbReference>
<dbReference type="InterPro" id="IPR003869">
    <property type="entry name" value="Polysac_CapD-like"/>
</dbReference>
<feature type="domain" description="Polysaccharide biosynthesis protein CapD-like" evidence="2">
    <location>
        <begin position="42"/>
        <end position="319"/>
    </location>
</feature>
<organism evidence="3 4">
    <name type="scientific">Aureitalea marina</name>
    <dbReference type="NCBI Taxonomy" id="930804"/>
    <lineage>
        <taxon>Bacteria</taxon>
        <taxon>Pseudomonadati</taxon>
        <taxon>Bacteroidota</taxon>
        <taxon>Flavobacteriia</taxon>
        <taxon>Flavobacteriales</taxon>
        <taxon>Flavobacteriaceae</taxon>
        <taxon>Aureitalea</taxon>
    </lineage>
</organism>
<gene>
    <name evidence="3" type="ORF">BST85_04535</name>
</gene>
<dbReference type="EMBL" id="MQUB01000001">
    <property type="protein sequence ID" value="PQB04251.1"/>
    <property type="molecule type" value="Genomic_DNA"/>
</dbReference>
<dbReference type="OrthoDB" id="9803111at2"/>
<evidence type="ECO:0000313" key="4">
    <source>
        <dbReference type="Proteomes" id="UP000239800"/>
    </source>
</evidence>
<dbReference type="Proteomes" id="UP000239800">
    <property type="component" value="Unassembled WGS sequence"/>
</dbReference>
<dbReference type="InterPro" id="IPR036291">
    <property type="entry name" value="NAD(P)-bd_dom_sf"/>
</dbReference>
<evidence type="ECO:0000259" key="2">
    <source>
        <dbReference type="Pfam" id="PF02719"/>
    </source>
</evidence>
<reference evidence="3 4" key="1">
    <citation type="submission" date="2016-11" db="EMBL/GenBank/DDBJ databases">
        <title>Trade-off between light-utilization and light-protection in marine flavobacteria.</title>
        <authorList>
            <person name="Kumagai Y."/>
        </authorList>
    </citation>
    <scope>NUCLEOTIDE SEQUENCE [LARGE SCALE GENOMIC DNA]</scope>
    <source>
        <strain evidence="3 4">NBRC 107741</strain>
    </source>
</reference>
<name>A0A2S7KNQ7_9FLAO</name>
<dbReference type="PANTHER" id="PTHR43318:SF1">
    <property type="entry name" value="POLYSACCHARIDE BIOSYNTHESIS PROTEIN EPSC-RELATED"/>
    <property type="match status" value="1"/>
</dbReference>
<dbReference type="InterPro" id="IPR051203">
    <property type="entry name" value="Polysaccharide_Synthase-Rel"/>
</dbReference>
<sequence>MQDHHFRDRLDQLHTIYKQGLGADYLCPQEDDLSEAIVNTNILVSGAGSIGSFLVRCLIGLKPKRLVVFDNDPKQLDALQESFATKPGLPIEFVNLDLNDGTGVERLLARKDFKYVFHTAALKHLPPLEEDVVAAVRTNTLGSIHLFQACERHGVERCVYVSTDKAVSPISVLGRTKLVAENWIRSNASKLGDTKIVIARFGNVYGSAGSLVPYVENQLDEGGMINLTHPSADRFFISPVESIQLILSCFKQGEPGRTYICDMGDPIPVIRVIQHLAEAMNLSLDNRITTIGLRKGEKVSEQIAEKGSLLRPVDNASMYSVDYQNWSPLTDQNLYEIERLANLGNDTELNQFITALTS</sequence>
<proteinExistence type="inferred from homology"/>
<accession>A0A2S7KNQ7</accession>
<keyword evidence="4" id="KW-1185">Reference proteome</keyword>
<dbReference type="PANTHER" id="PTHR43318">
    <property type="entry name" value="UDP-N-ACETYLGLUCOSAMINE 4,6-DEHYDRATASE"/>
    <property type="match status" value="1"/>
</dbReference>
<evidence type="ECO:0000313" key="3">
    <source>
        <dbReference type="EMBL" id="PQB04251.1"/>
    </source>
</evidence>
<dbReference type="Pfam" id="PF02719">
    <property type="entry name" value="Polysacc_synt_2"/>
    <property type="match status" value="1"/>
</dbReference>
<dbReference type="AlphaFoldDB" id="A0A2S7KNQ7"/>
<dbReference type="SUPFAM" id="SSF51735">
    <property type="entry name" value="NAD(P)-binding Rossmann-fold domains"/>
    <property type="match status" value="1"/>
</dbReference>